<evidence type="ECO:0000256" key="9">
    <source>
        <dbReference type="SAM" id="Phobius"/>
    </source>
</evidence>
<dbReference type="OrthoDB" id="9974421at2759"/>
<dbReference type="Gene3D" id="3.40.50.1820">
    <property type="entry name" value="alpha/beta hydrolase"/>
    <property type="match status" value="1"/>
</dbReference>
<dbReference type="InterPro" id="IPR006693">
    <property type="entry name" value="AB_hydrolase_lipase"/>
</dbReference>
<evidence type="ECO:0000313" key="11">
    <source>
        <dbReference type="EMBL" id="CBQ71445.1"/>
    </source>
</evidence>
<keyword evidence="4" id="KW-0443">Lipid metabolism</keyword>
<dbReference type="eggNOG" id="KOG2624">
    <property type="taxonomic scope" value="Eukaryota"/>
</dbReference>
<name>E6ZW38_SPORE</name>
<dbReference type="HOGENOM" id="CLU_024238_1_0_1"/>
<feature type="region of interest" description="Disordered" evidence="8">
    <location>
        <begin position="110"/>
        <end position="153"/>
    </location>
</feature>
<keyword evidence="12" id="KW-1185">Reference proteome</keyword>
<comment type="subcellular location">
    <subcellularLocation>
        <location evidence="1">Membrane</location>
    </subcellularLocation>
</comment>
<evidence type="ECO:0000256" key="8">
    <source>
        <dbReference type="SAM" id="MobiDB-lite"/>
    </source>
</evidence>
<evidence type="ECO:0000313" key="12">
    <source>
        <dbReference type="Proteomes" id="UP000008867"/>
    </source>
</evidence>
<comment type="catalytic activity">
    <reaction evidence="7">
        <text>a sterol ester + H2O = a sterol + a fatty acid + H(+)</text>
        <dbReference type="Rhea" id="RHEA:10100"/>
        <dbReference type="ChEBI" id="CHEBI:15377"/>
        <dbReference type="ChEBI" id="CHEBI:15378"/>
        <dbReference type="ChEBI" id="CHEBI:15889"/>
        <dbReference type="ChEBI" id="CHEBI:28868"/>
        <dbReference type="ChEBI" id="CHEBI:35915"/>
        <dbReference type="EC" id="3.1.1.13"/>
    </reaction>
</comment>
<evidence type="ECO:0000259" key="10">
    <source>
        <dbReference type="Pfam" id="PF04083"/>
    </source>
</evidence>
<dbReference type="PANTHER" id="PTHR11005">
    <property type="entry name" value="LYSOSOMAL ACID LIPASE-RELATED"/>
    <property type="match status" value="1"/>
</dbReference>
<dbReference type="GO" id="GO:0004771">
    <property type="term" value="F:sterol ester esterase activity"/>
    <property type="evidence" value="ECO:0007669"/>
    <property type="project" value="UniProtKB-EC"/>
</dbReference>
<keyword evidence="9" id="KW-1133">Transmembrane helix</keyword>
<feature type="compositionally biased region" description="Basic and acidic residues" evidence="8">
    <location>
        <begin position="597"/>
        <end position="609"/>
    </location>
</feature>
<dbReference type="EC" id="3.1.1.13" evidence="6"/>
<feature type="compositionally biased region" description="Low complexity" evidence="8">
    <location>
        <begin position="29"/>
        <end position="38"/>
    </location>
</feature>
<dbReference type="GO" id="GO:0016125">
    <property type="term" value="P:sterol metabolic process"/>
    <property type="evidence" value="ECO:0007669"/>
    <property type="project" value="UniProtKB-ARBA"/>
</dbReference>
<dbReference type="EMBL" id="FQ311444">
    <property type="protein sequence ID" value="CBQ71445.1"/>
    <property type="molecule type" value="Genomic_DNA"/>
</dbReference>
<keyword evidence="9" id="KW-0812">Transmembrane</keyword>
<feature type="transmembrane region" description="Helical" evidence="9">
    <location>
        <begin position="189"/>
        <end position="209"/>
    </location>
</feature>
<gene>
    <name evidence="11" type="ORF">sr11290</name>
</gene>
<feature type="compositionally biased region" description="Low complexity" evidence="8">
    <location>
        <begin position="11"/>
        <end position="22"/>
    </location>
</feature>
<dbReference type="VEuPathDB" id="FungiDB:sr11290"/>
<organism evidence="11 12">
    <name type="scientific">Sporisorium reilianum (strain SRZ2)</name>
    <name type="common">Maize head smut fungus</name>
    <dbReference type="NCBI Taxonomy" id="999809"/>
    <lineage>
        <taxon>Eukaryota</taxon>
        <taxon>Fungi</taxon>
        <taxon>Dikarya</taxon>
        <taxon>Basidiomycota</taxon>
        <taxon>Ustilaginomycotina</taxon>
        <taxon>Ustilaginomycetes</taxon>
        <taxon>Ustilaginales</taxon>
        <taxon>Ustilaginaceae</taxon>
        <taxon>Sporisorium</taxon>
    </lineage>
</organism>
<dbReference type="FunFam" id="3.40.50.1820:FF:000108">
    <property type="entry name" value="Lipid particle protein"/>
    <property type="match status" value="1"/>
</dbReference>
<feature type="domain" description="Partial AB-hydrolase lipase" evidence="10">
    <location>
        <begin position="240"/>
        <end position="304"/>
    </location>
</feature>
<evidence type="ECO:0000256" key="5">
    <source>
        <dbReference type="ARBA" id="ARBA00023136"/>
    </source>
</evidence>
<dbReference type="Pfam" id="PF04083">
    <property type="entry name" value="Abhydro_lipase"/>
    <property type="match status" value="1"/>
</dbReference>
<evidence type="ECO:0000256" key="1">
    <source>
        <dbReference type="ARBA" id="ARBA00004370"/>
    </source>
</evidence>
<comment type="similarity">
    <text evidence="2">Belongs to the AB hydrolase superfamily.</text>
</comment>
<dbReference type="Proteomes" id="UP000008867">
    <property type="component" value="Chromosome 22"/>
</dbReference>
<protein>
    <recommendedName>
        <fullName evidence="6">sterol esterase</fullName>
        <ecNumber evidence="6">3.1.1.13</ecNumber>
    </recommendedName>
</protein>
<dbReference type="SUPFAM" id="SSF53474">
    <property type="entry name" value="alpha/beta-Hydrolases"/>
    <property type="match status" value="1"/>
</dbReference>
<evidence type="ECO:0000256" key="7">
    <source>
        <dbReference type="ARBA" id="ARBA00051395"/>
    </source>
</evidence>
<sequence length="619" mass="69345">MSSSYQRSTRAEASSSSTSSGSINGGGAAAAAASSSKSPRTEGLLIDGNLVNHDTAAASALSDFLRTSAANEPISRPSSAASMRIRVDKPSAESISGRALYTHVPTGFEEDPLLHPYDSDDNNTGGRSSGKRSAYGNGSGNGKAPHARRRSTHDSIATTFARRGGAPPYSRPTLYSRARLFVTQTTANALSSGFLMLVIIWALSVRLLAAVPKFFAPTVKEQKEWDDPKRWRKEKLVKDVRYYAASCGFEIVNETVETQDGYYLRMNRIIDPQTTHKRHADGRGGFPVLIMHGLFQSSGSFVTSEERSLAFWLARHGGYQVFLGNNRGVFDMGHRTYSRSDPRFWDYNIRELAIYDLPAMIDWICRDTGYERIAYLGHSQGNGTMFISLSRGMVPELGQKLTYFGALAPAVYAGPLTSCFPFTTLGQLEWAKWKRFFGVLDFIPLMKISYDWTPAYPYALLGYQMFAFLFAWTDANWLLRRKAKMFRFTPQPVSSASIFWWAGKDGFASRGCVLDPALDQWWDDSFPPLSIFSGGMDFLVLTDPLIERLEQREKHVKLLRFKRQDEAEHCDHFWAADAVEWCFTDILEDIESTRPRYPEELEAEREANKVDTAGELVDV</sequence>
<proteinExistence type="inferred from homology"/>
<keyword evidence="3 11" id="KW-0378">Hydrolase</keyword>
<evidence type="ECO:0000256" key="4">
    <source>
        <dbReference type="ARBA" id="ARBA00023098"/>
    </source>
</evidence>
<feature type="region of interest" description="Disordered" evidence="8">
    <location>
        <begin position="597"/>
        <end position="619"/>
    </location>
</feature>
<evidence type="ECO:0000256" key="6">
    <source>
        <dbReference type="ARBA" id="ARBA00039150"/>
    </source>
</evidence>
<reference evidence="11 12" key="1">
    <citation type="journal article" date="2010" name="Science">
        <title>Pathogenicity determinants in smut fungi revealed by genome comparison.</title>
        <authorList>
            <person name="Schirawski J."/>
            <person name="Mannhaupt G."/>
            <person name="Muench K."/>
            <person name="Brefort T."/>
            <person name="Schipper K."/>
            <person name="Doehlemann G."/>
            <person name="Di Stasio M."/>
            <person name="Roessel N."/>
            <person name="Mendoza-Mendoza A."/>
            <person name="Pester D."/>
            <person name="Mueller O."/>
            <person name="Winterberg B."/>
            <person name="Meyer E."/>
            <person name="Ghareeb H."/>
            <person name="Wollenberg T."/>
            <person name="Muensterkoetter M."/>
            <person name="Wong P."/>
            <person name="Walter M."/>
            <person name="Stukenbrock E."/>
            <person name="Gueldener U."/>
            <person name="Kahmann R."/>
        </authorList>
    </citation>
    <scope>NUCLEOTIDE SEQUENCE [LARGE SCALE GENOMIC DNA]</scope>
    <source>
        <strain evidence="12">SRZ2</strain>
    </source>
</reference>
<evidence type="ECO:0000256" key="3">
    <source>
        <dbReference type="ARBA" id="ARBA00022801"/>
    </source>
</evidence>
<dbReference type="AlphaFoldDB" id="E6ZW38"/>
<keyword evidence="5 9" id="KW-0472">Membrane</keyword>
<evidence type="ECO:0000256" key="2">
    <source>
        <dbReference type="ARBA" id="ARBA00008645"/>
    </source>
</evidence>
<dbReference type="ESTHER" id="spore-e6zw38">
    <property type="family name" value="Acidic_Lipase"/>
</dbReference>
<dbReference type="InterPro" id="IPR029058">
    <property type="entry name" value="AB_hydrolase_fold"/>
</dbReference>
<feature type="region of interest" description="Disordered" evidence="8">
    <location>
        <begin position="1"/>
        <end position="43"/>
    </location>
</feature>
<accession>E6ZW38</accession>
<dbReference type="GO" id="GO:0016020">
    <property type="term" value="C:membrane"/>
    <property type="evidence" value="ECO:0007669"/>
    <property type="project" value="UniProtKB-SubCell"/>
</dbReference>